<organism evidence="2">
    <name type="scientific">Capitella teleta</name>
    <name type="common">Polychaete worm</name>
    <dbReference type="NCBI Taxonomy" id="283909"/>
    <lineage>
        <taxon>Eukaryota</taxon>
        <taxon>Metazoa</taxon>
        <taxon>Spiralia</taxon>
        <taxon>Lophotrochozoa</taxon>
        <taxon>Annelida</taxon>
        <taxon>Polychaeta</taxon>
        <taxon>Sedentaria</taxon>
        <taxon>Scolecida</taxon>
        <taxon>Capitellidae</taxon>
        <taxon>Capitella</taxon>
    </lineage>
</organism>
<feature type="compositionally biased region" description="Low complexity" evidence="1">
    <location>
        <begin position="171"/>
        <end position="192"/>
    </location>
</feature>
<feature type="region of interest" description="Disordered" evidence="1">
    <location>
        <begin position="1"/>
        <end position="65"/>
    </location>
</feature>
<evidence type="ECO:0000313" key="4">
    <source>
        <dbReference type="Proteomes" id="UP000014760"/>
    </source>
</evidence>
<dbReference type="EMBL" id="KB296161">
    <property type="protein sequence ID" value="ELU12140.1"/>
    <property type="molecule type" value="Genomic_DNA"/>
</dbReference>
<evidence type="ECO:0000313" key="2">
    <source>
        <dbReference type="EMBL" id="ELU12140.1"/>
    </source>
</evidence>
<dbReference type="AlphaFoldDB" id="R7V8R8"/>
<evidence type="ECO:0000256" key="1">
    <source>
        <dbReference type="SAM" id="MobiDB-lite"/>
    </source>
</evidence>
<protein>
    <submittedName>
        <fullName evidence="2 3">Uncharacterized protein</fullName>
    </submittedName>
</protein>
<proteinExistence type="predicted"/>
<feature type="compositionally biased region" description="Basic and acidic residues" evidence="1">
    <location>
        <begin position="12"/>
        <end position="46"/>
    </location>
</feature>
<feature type="region of interest" description="Disordered" evidence="1">
    <location>
        <begin position="150"/>
        <end position="192"/>
    </location>
</feature>
<sequence>MGNLSCVSCRTADAKERPMGKKQRPPSDKHSPETEEPEPRNNHEAAKPSICSQSSPQNEKPPVIRSPNEVNLTFGGNDVRVATKPASAWDLYEVLRQHRVKEVDENGVAPVVKAARAIVEINVFLASQVIYPAYLRYLSEDHPDLYTQYFERPDSPTPPYNSDGELPVYNSESHSSSPDEPSPTSEGPESPG</sequence>
<accession>R7V8R8</accession>
<keyword evidence="4" id="KW-1185">Reference proteome</keyword>
<gene>
    <name evidence="2" type="ORF">CAPTEDRAFT_224990</name>
</gene>
<dbReference type="Proteomes" id="UP000014760">
    <property type="component" value="Unassembled WGS sequence"/>
</dbReference>
<reference evidence="4" key="1">
    <citation type="submission" date="2012-12" db="EMBL/GenBank/DDBJ databases">
        <authorList>
            <person name="Hellsten U."/>
            <person name="Grimwood J."/>
            <person name="Chapman J.A."/>
            <person name="Shapiro H."/>
            <person name="Aerts A."/>
            <person name="Otillar R.P."/>
            <person name="Terry A.Y."/>
            <person name="Boore J.L."/>
            <person name="Simakov O."/>
            <person name="Marletaz F."/>
            <person name="Cho S.-J."/>
            <person name="Edsinger-Gonzales E."/>
            <person name="Havlak P."/>
            <person name="Kuo D.-H."/>
            <person name="Larsson T."/>
            <person name="Lv J."/>
            <person name="Arendt D."/>
            <person name="Savage R."/>
            <person name="Osoegawa K."/>
            <person name="de Jong P."/>
            <person name="Lindberg D.R."/>
            <person name="Seaver E.C."/>
            <person name="Weisblat D.A."/>
            <person name="Putnam N.H."/>
            <person name="Grigoriev I.V."/>
            <person name="Rokhsar D.S."/>
        </authorList>
    </citation>
    <scope>NUCLEOTIDE SEQUENCE</scope>
    <source>
        <strain evidence="4">I ESC-2004</strain>
    </source>
</reference>
<dbReference type="HOGENOM" id="CLU_1416392_0_0_1"/>
<dbReference type="EMBL" id="AMQN01000799">
    <property type="status" value="NOT_ANNOTATED_CDS"/>
    <property type="molecule type" value="Genomic_DNA"/>
</dbReference>
<evidence type="ECO:0000313" key="3">
    <source>
        <dbReference type="EnsemblMetazoa" id="CapteP224990"/>
    </source>
</evidence>
<name>R7V8R8_CAPTE</name>
<reference evidence="2 4" key="2">
    <citation type="journal article" date="2013" name="Nature">
        <title>Insights into bilaterian evolution from three spiralian genomes.</title>
        <authorList>
            <person name="Simakov O."/>
            <person name="Marletaz F."/>
            <person name="Cho S.J."/>
            <person name="Edsinger-Gonzales E."/>
            <person name="Havlak P."/>
            <person name="Hellsten U."/>
            <person name="Kuo D.H."/>
            <person name="Larsson T."/>
            <person name="Lv J."/>
            <person name="Arendt D."/>
            <person name="Savage R."/>
            <person name="Osoegawa K."/>
            <person name="de Jong P."/>
            <person name="Grimwood J."/>
            <person name="Chapman J.A."/>
            <person name="Shapiro H."/>
            <person name="Aerts A."/>
            <person name="Otillar R.P."/>
            <person name="Terry A.Y."/>
            <person name="Boore J.L."/>
            <person name="Grigoriev I.V."/>
            <person name="Lindberg D.R."/>
            <person name="Seaver E.C."/>
            <person name="Weisblat D.A."/>
            <person name="Putnam N.H."/>
            <person name="Rokhsar D.S."/>
        </authorList>
    </citation>
    <scope>NUCLEOTIDE SEQUENCE</scope>
    <source>
        <strain evidence="2 4">I ESC-2004</strain>
    </source>
</reference>
<dbReference type="EnsemblMetazoa" id="CapteT224990">
    <property type="protein sequence ID" value="CapteP224990"/>
    <property type="gene ID" value="CapteG224990"/>
</dbReference>
<reference evidence="3" key="3">
    <citation type="submission" date="2015-06" db="UniProtKB">
        <authorList>
            <consortium name="EnsemblMetazoa"/>
        </authorList>
    </citation>
    <scope>IDENTIFICATION</scope>
</reference>